<reference evidence="1 2" key="1">
    <citation type="submission" date="2016-12" db="EMBL/GenBank/DDBJ databases">
        <title>Analysis of the Molecular Diversity Among Cronobacter Species Isolated from Filth Flies Using a Pan Genomic DNA Microarray.</title>
        <authorList>
            <person name="Pava-Ripoll M."/>
            <person name="Tall B."/>
            <person name="Farber J."/>
            <person name="Fanning S."/>
            <person name="Lehner A."/>
            <person name="Stephan R."/>
            <person name="Pagotto F."/>
            <person name="Iverson C."/>
            <person name="Ziobro G."/>
            <person name="Miller A."/>
            <person name="Pearson R."/>
            <person name="Yan Q."/>
            <person name="Kim M."/>
            <person name="Jeong S."/>
            <person name="Park J."/>
            <person name="Jun S."/>
            <person name="Choi H."/>
            <person name="Chung T."/>
            <person name="Yoo Y."/>
            <person name="Park E."/>
            <person name="Hwang S."/>
            <person name="Lee B."/>
            <person name="Sathyamoorthy V."/>
            <person name="Carter L."/>
            <person name="Mammel M."/>
            <person name="Jackson S."/>
            <person name="Kothary M."/>
            <person name="Patel I."/>
            <person name="Grim C."/>
            <person name="Gopinath G."/>
            <person name="Gangiredla J."/>
            <person name="Chase H."/>
        </authorList>
    </citation>
    <scope>NUCLEOTIDE SEQUENCE [LARGE SCALE GENOMIC DNA]</scope>
    <source>
        <strain evidence="1 2">MOD1-Md25g</strain>
    </source>
</reference>
<evidence type="ECO:0000313" key="2">
    <source>
        <dbReference type="Proteomes" id="UP000244731"/>
    </source>
</evidence>
<organism evidence="1 2">
    <name type="scientific">Cronobacter malonaticus</name>
    <dbReference type="NCBI Taxonomy" id="413503"/>
    <lineage>
        <taxon>Bacteria</taxon>
        <taxon>Pseudomonadati</taxon>
        <taxon>Pseudomonadota</taxon>
        <taxon>Gammaproteobacteria</taxon>
        <taxon>Enterobacterales</taxon>
        <taxon>Enterobacteriaceae</taxon>
        <taxon>Cronobacter</taxon>
    </lineage>
</organism>
<comment type="caution">
    <text evidence="1">The sequence shown here is derived from an EMBL/GenBank/DDBJ whole genome shotgun (WGS) entry which is preliminary data.</text>
</comment>
<proteinExistence type="predicted"/>
<name>A0ABX5K3D2_9ENTR</name>
<sequence>MSYQPQWPSYADTNGVYVSALPIKSLKQAIEGYAIASFDGNYKDQMLSSQFMSIFRPVVGGYLFTSASGELLYMSKTAFEAQYSAAGTAVTWASVTGKPTTFAPVIGTIATTAMAGNKVPTSTDRGGVLQQSAIAAITDSSGGTSGGNTVAAVPAATAATTDTSAASLTSTNAALTAIKNDFATLSAKYNALLAAVKAAGITA</sequence>
<keyword evidence="2" id="KW-1185">Reference proteome</keyword>
<dbReference type="RefSeq" id="WP_075191811.1">
    <property type="nucleotide sequence ID" value="NZ_MSAC01000010.1"/>
</dbReference>
<protein>
    <submittedName>
        <fullName evidence="1">Uncharacterized protein</fullName>
    </submittedName>
</protein>
<dbReference type="EMBL" id="MSAC01000010">
    <property type="protein sequence ID" value="PUX09619.1"/>
    <property type="molecule type" value="Genomic_DNA"/>
</dbReference>
<evidence type="ECO:0000313" key="1">
    <source>
        <dbReference type="EMBL" id="PUX09619.1"/>
    </source>
</evidence>
<gene>
    <name evidence="1" type="ORF">AUM46_04175</name>
</gene>
<dbReference type="Proteomes" id="UP000244731">
    <property type="component" value="Unassembled WGS sequence"/>
</dbReference>
<accession>A0ABX5K3D2</accession>